<dbReference type="AlphaFoldDB" id="A0A0S3RXF8"/>
<organism evidence="1 2">
    <name type="scientific">Vigna angularis var. angularis</name>
    <dbReference type="NCBI Taxonomy" id="157739"/>
    <lineage>
        <taxon>Eukaryota</taxon>
        <taxon>Viridiplantae</taxon>
        <taxon>Streptophyta</taxon>
        <taxon>Embryophyta</taxon>
        <taxon>Tracheophyta</taxon>
        <taxon>Spermatophyta</taxon>
        <taxon>Magnoliopsida</taxon>
        <taxon>eudicotyledons</taxon>
        <taxon>Gunneridae</taxon>
        <taxon>Pentapetalae</taxon>
        <taxon>rosids</taxon>
        <taxon>fabids</taxon>
        <taxon>Fabales</taxon>
        <taxon>Fabaceae</taxon>
        <taxon>Papilionoideae</taxon>
        <taxon>50 kb inversion clade</taxon>
        <taxon>NPAAA clade</taxon>
        <taxon>indigoferoid/millettioid clade</taxon>
        <taxon>Phaseoleae</taxon>
        <taxon>Vigna</taxon>
    </lineage>
</organism>
<feature type="non-terminal residue" evidence="1">
    <location>
        <position position="79"/>
    </location>
</feature>
<protein>
    <submittedName>
        <fullName evidence="1">Uncharacterized protein</fullName>
    </submittedName>
</protein>
<dbReference type="EMBL" id="AP015037">
    <property type="protein sequence ID" value="BAT85284.1"/>
    <property type="molecule type" value="Genomic_DNA"/>
</dbReference>
<evidence type="ECO:0000313" key="2">
    <source>
        <dbReference type="Proteomes" id="UP000291084"/>
    </source>
</evidence>
<proteinExistence type="predicted"/>
<keyword evidence="2" id="KW-1185">Reference proteome</keyword>
<reference evidence="1 2" key="1">
    <citation type="journal article" date="2015" name="Sci. Rep.">
        <title>The power of single molecule real-time sequencing technology in the de novo assembly of a eukaryotic genome.</title>
        <authorList>
            <person name="Sakai H."/>
            <person name="Naito K."/>
            <person name="Ogiso-Tanaka E."/>
            <person name="Takahashi Y."/>
            <person name="Iseki K."/>
            <person name="Muto C."/>
            <person name="Satou K."/>
            <person name="Teruya K."/>
            <person name="Shiroma A."/>
            <person name="Shimoji M."/>
            <person name="Hirano T."/>
            <person name="Itoh T."/>
            <person name="Kaga A."/>
            <person name="Tomooka N."/>
        </authorList>
    </citation>
    <scope>NUCLEOTIDE SEQUENCE [LARGE SCALE GENOMIC DNA]</scope>
    <source>
        <strain evidence="2">cv. Shumari</strain>
    </source>
</reference>
<name>A0A0S3RXF8_PHAAN</name>
<accession>A0A0S3RXF8</accession>
<dbReference type="Proteomes" id="UP000291084">
    <property type="component" value="Chromosome 4"/>
</dbReference>
<gene>
    <name evidence="1" type="primary">Vigan.04G281200</name>
    <name evidence="1" type="ORF">VIGAN_04281200</name>
</gene>
<evidence type="ECO:0000313" key="1">
    <source>
        <dbReference type="EMBL" id="BAT85284.1"/>
    </source>
</evidence>
<sequence>MREKASLMRKKARKEKIEESCRKLWRAWTKRLKHRMGGMYRVSGTAENATANTSWSIFFFSFSFLLVRERESERATFDV</sequence>